<evidence type="ECO:0000256" key="3">
    <source>
        <dbReference type="ARBA" id="ARBA00022741"/>
    </source>
</evidence>
<dbReference type="EMBL" id="DXBY01000132">
    <property type="protein sequence ID" value="HIZ35645.1"/>
    <property type="molecule type" value="Genomic_DNA"/>
</dbReference>
<dbReference type="PANTHER" id="PTHR43776">
    <property type="entry name" value="TRANSPORT ATP-BINDING PROTEIN"/>
    <property type="match status" value="1"/>
</dbReference>
<evidence type="ECO:0000313" key="8">
    <source>
        <dbReference type="Proteomes" id="UP000824037"/>
    </source>
</evidence>
<evidence type="ECO:0000256" key="1">
    <source>
        <dbReference type="ARBA" id="ARBA00005417"/>
    </source>
</evidence>
<dbReference type="PANTHER" id="PTHR43776:SF7">
    <property type="entry name" value="D,D-DIPEPTIDE TRANSPORT ATP-BINDING PROTEIN DDPF-RELATED"/>
    <property type="match status" value="1"/>
</dbReference>
<sequence>MGIVGESGSGKSTTARAIAGLVPLTRGSVRFRGRPVRHRPGKGGVQMIFQDPIASLNPHRHVRDVVAEPLVITGIKRQAARLPAEQALSDVGLDPDVFGARRAHQLSGGQAQRVAIARALLARPALLIADEPVSGLDVSVQAGIINLLHRSTAEQGTALLFVSHDLSVVRSLCQSVLVLYQGQAREQGHCSDVLDNPQHPYTRALIASVPEPGRSLAQIPVPESRDGGRLAIATNRSPSAAATGRPQ</sequence>
<evidence type="ECO:0000259" key="6">
    <source>
        <dbReference type="PROSITE" id="PS50893"/>
    </source>
</evidence>
<keyword evidence="4 7" id="KW-0067">ATP-binding</keyword>
<proteinExistence type="inferred from homology"/>
<evidence type="ECO:0000313" key="7">
    <source>
        <dbReference type="EMBL" id="HIZ35645.1"/>
    </source>
</evidence>
<evidence type="ECO:0000256" key="2">
    <source>
        <dbReference type="ARBA" id="ARBA00022448"/>
    </source>
</evidence>
<comment type="caution">
    <text evidence="7">The sequence shown here is derived from an EMBL/GenBank/DDBJ whole genome shotgun (WGS) entry which is preliminary data.</text>
</comment>
<dbReference type="GO" id="GO:0016887">
    <property type="term" value="F:ATP hydrolysis activity"/>
    <property type="evidence" value="ECO:0007669"/>
    <property type="project" value="InterPro"/>
</dbReference>
<dbReference type="Pfam" id="PF08352">
    <property type="entry name" value="oligo_HPY"/>
    <property type="match status" value="1"/>
</dbReference>
<gene>
    <name evidence="7" type="ORF">H9815_07690</name>
</gene>
<name>A0A9D2J3J0_9MICO</name>
<organism evidence="7 8">
    <name type="scientific">Candidatus Ruania gallistercoris</name>
    <dbReference type="NCBI Taxonomy" id="2838746"/>
    <lineage>
        <taxon>Bacteria</taxon>
        <taxon>Bacillati</taxon>
        <taxon>Actinomycetota</taxon>
        <taxon>Actinomycetes</taxon>
        <taxon>Micrococcales</taxon>
        <taxon>Ruaniaceae</taxon>
        <taxon>Ruania</taxon>
    </lineage>
</organism>
<feature type="region of interest" description="Disordered" evidence="5">
    <location>
        <begin position="220"/>
        <end position="247"/>
    </location>
</feature>
<dbReference type="PROSITE" id="PS50893">
    <property type="entry name" value="ABC_TRANSPORTER_2"/>
    <property type="match status" value="1"/>
</dbReference>
<keyword evidence="3" id="KW-0547">Nucleotide-binding</keyword>
<dbReference type="GO" id="GO:0015833">
    <property type="term" value="P:peptide transport"/>
    <property type="evidence" value="ECO:0007669"/>
    <property type="project" value="InterPro"/>
</dbReference>
<reference evidence="7" key="1">
    <citation type="journal article" date="2021" name="PeerJ">
        <title>Extensive microbial diversity within the chicken gut microbiome revealed by metagenomics and culture.</title>
        <authorList>
            <person name="Gilroy R."/>
            <person name="Ravi A."/>
            <person name="Getino M."/>
            <person name="Pursley I."/>
            <person name="Horton D.L."/>
            <person name="Alikhan N.F."/>
            <person name="Baker D."/>
            <person name="Gharbi K."/>
            <person name="Hall N."/>
            <person name="Watson M."/>
            <person name="Adriaenssens E.M."/>
            <person name="Foster-Nyarko E."/>
            <person name="Jarju S."/>
            <person name="Secka A."/>
            <person name="Antonio M."/>
            <person name="Oren A."/>
            <person name="Chaudhuri R.R."/>
            <person name="La Ragione R."/>
            <person name="Hildebrand F."/>
            <person name="Pallen M.J."/>
        </authorList>
    </citation>
    <scope>NUCLEOTIDE SEQUENCE</scope>
    <source>
        <strain evidence="7">ChiGjej4B4-7305</strain>
    </source>
</reference>
<dbReference type="AlphaFoldDB" id="A0A9D2J3J0"/>
<dbReference type="CDD" id="cd03257">
    <property type="entry name" value="ABC_NikE_OppD_transporters"/>
    <property type="match status" value="1"/>
</dbReference>
<dbReference type="InterPro" id="IPR017871">
    <property type="entry name" value="ABC_transporter-like_CS"/>
</dbReference>
<dbReference type="SMART" id="SM00382">
    <property type="entry name" value="AAA"/>
    <property type="match status" value="1"/>
</dbReference>
<dbReference type="Gene3D" id="3.40.50.300">
    <property type="entry name" value="P-loop containing nucleotide triphosphate hydrolases"/>
    <property type="match status" value="1"/>
</dbReference>
<feature type="compositionally biased region" description="Polar residues" evidence="5">
    <location>
        <begin position="234"/>
        <end position="247"/>
    </location>
</feature>
<dbReference type="Pfam" id="PF00005">
    <property type="entry name" value="ABC_tran"/>
    <property type="match status" value="1"/>
</dbReference>
<dbReference type="InterPro" id="IPR003593">
    <property type="entry name" value="AAA+_ATPase"/>
</dbReference>
<feature type="domain" description="ABC transporter" evidence="6">
    <location>
        <begin position="1"/>
        <end position="206"/>
    </location>
</feature>
<dbReference type="Proteomes" id="UP000824037">
    <property type="component" value="Unassembled WGS sequence"/>
</dbReference>
<protein>
    <submittedName>
        <fullName evidence="7">ATP-binding cassette domain-containing protein</fullName>
    </submittedName>
</protein>
<evidence type="ECO:0000256" key="4">
    <source>
        <dbReference type="ARBA" id="ARBA00022840"/>
    </source>
</evidence>
<reference evidence="7" key="2">
    <citation type="submission" date="2021-04" db="EMBL/GenBank/DDBJ databases">
        <authorList>
            <person name="Gilroy R."/>
        </authorList>
    </citation>
    <scope>NUCLEOTIDE SEQUENCE</scope>
    <source>
        <strain evidence="7">ChiGjej4B4-7305</strain>
    </source>
</reference>
<comment type="similarity">
    <text evidence="1">Belongs to the ABC transporter superfamily.</text>
</comment>
<evidence type="ECO:0000256" key="5">
    <source>
        <dbReference type="SAM" id="MobiDB-lite"/>
    </source>
</evidence>
<accession>A0A9D2J3J0</accession>
<dbReference type="InterPro" id="IPR050319">
    <property type="entry name" value="ABC_transp_ATP-bind"/>
</dbReference>
<dbReference type="GO" id="GO:0055085">
    <property type="term" value="P:transmembrane transport"/>
    <property type="evidence" value="ECO:0007669"/>
    <property type="project" value="UniProtKB-ARBA"/>
</dbReference>
<dbReference type="GO" id="GO:0005524">
    <property type="term" value="F:ATP binding"/>
    <property type="evidence" value="ECO:0007669"/>
    <property type="project" value="UniProtKB-KW"/>
</dbReference>
<keyword evidence="2" id="KW-0813">Transport</keyword>
<dbReference type="InterPro" id="IPR003439">
    <property type="entry name" value="ABC_transporter-like_ATP-bd"/>
</dbReference>
<dbReference type="SUPFAM" id="SSF52540">
    <property type="entry name" value="P-loop containing nucleoside triphosphate hydrolases"/>
    <property type="match status" value="1"/>
</dbReference>
<dbReference type="PROSITE" id="PS00211">
    <property type="entry name" value="ABC_TRANSPORTER_1"/>
    <property type="match status" value="1"/>
</dbReference>
<dbReference type="InterPro" id="IPR027417">
    <property type="entry name" value="P-loop_NTPase"/>
</dbReference>
<dbReference type="InterPro" id="IPR013563">
    <property type="entry name" value="Oligopep_ABC_C"/>
</dbReference>